<reference evidence="2 3" key="2">
    <citation type="journal article" date="2012" name="PLoS Pathog.">
        <title>Diverse lifestyles and strategies of plant pathogenesis encoded in the genomes of eighteen Dothideomycetes fungi.</title>
        <authorList>
            <person name="Ohm R.A."/>
            <person name="Feau N."/>
            <person name="Henrissat B."/>
            <person name="Schoch C.L."/>
            <person name="Horwitz B.A."/>
            <person name="Barry K.W."/>
            <person name="Condon B.J."/>
            <person name="Copeland A.C."/>
            <person name="Dhillon B."/>
            <person name="Glaser F."/>
            <person name="Hesse C.N."/>
            <person name="Kosti I."/>
            <person name="LaButti K."/>
            <person name="Lindquist E.A."/>
            <person name="Lucas S."/>
            <person name="Salamov A.A."/>
            <person name="Bradshaw R.E."/>
            <person name="Ciuffetti L."/>
            <person name="Hamelin R.C."/>
            <person name="Kema G.H.J."/>
            <person name="Lawrence C."/>
            <person name="Scott J.A."/>
            <person name="Spatafora J.W."/>
            <person name="Turgeon B.G."/>
            <person name="de Wit P.J.G.M."/>
            <person name="Zhong S."/>
            <person name="Goodwin S.B."/>
            <person name="Grigoriev I.V."/>
        </authorList>
    </citation>
    <scope>NUCLEOTIDE SEQUENCE [LARGE SCALE GENOMIC DNA]</scope>
    <source>
        <strain evidence="3">NZE10 / CBS 128990</strain>
    </source>
</reference>
<dbReference type="EMBL" id="KB446536">
    <property type="protein sequence ID" value="EME47716.1"/>
    <property type="molecule type" value="Genomic_DNA"/>
</dbReference>
<dbReference type="AlphaFoldDB" id="N1PW42"/>
<reference evidence="3" key="1">
    <citation type="journal article" date="2012" name="PLoS Genet.">
        <title>The genomes of the fungal plant pathogens Cladosporium fulvum and Dothistroma septosporum reveal adaptation to different hosts and lifestyles but also signatures of common ancestry.</title>
        <authorList>
            <person name="de Wit P.J.G.M."/>
            <person name="van der Burgt A."/>
            <person name="Oekmen B."/>
            <person name="Stergiopoulos I."/>
            <person name="Abd-Elsalam K.A."/>
            <person name="Aerts A.L."/>
            <person name="Bahkali A.H."/>
            <person name="Beenen H.G."/>
            <person name="Chettri P."/>
            <person name="Cox M.P."/>
            <person name="Datema E."/>
            <person name="de Vries R.P."/>
            <person name="Dhillon B."/>
            <person name="Ganley A.R."/>
            <person name="Griffiths S.A."/>
            <person name="Guo Y."/>
            <person name="Hamelin R.C."/>
            <person name="Henrissat B."/>
            <person name="Kabir M.S."/>
            <person name="Jashni M.K."/>
            <person name="Kema G."/>
            <person name="Klaubauf S."/>
            <person name="Lapidus A."/>
            <person name="Levasseur A."/>
            <person name="Lindquist E."/>
            <person name="Mehrabi R."/>
            <person name="Ohm R.A."/>
            <person name="Owen T.J."/>
            <person name="Salamov A."/>
            <person name="Schwelm A."/>
            <person name="Schijlen E."/>
            <person name="Sun H."/>
            <person name="van den Burg H.A."/>
            <person name="van Ham R.C.H.J."/>
            <person name="Zhang S."/>
            <person name="Goodwin S.B."/>
            <person name="Grigoriev I.V."/>
            <person name="Collemare J."/>
            <person name="Bradshaw R.E."/>
        </authorList>
    </citation>
    <scope>NUCLEOTIDE SEQUENCE [LARGE SCALE GENOMIC DNA]</scope>
    <source>
        <strain evidence="3">NZE10 / CBS 128990</strain>
    </source>
</reference>
<proteinExistence type="predicted"/>
<feature type="region of interest" description="Disordered" evidence="1">
    <location>
        <begin position="66"/>
        <end position="85"/>
    </location>
</feature>
<dbReference type="OMA" id="KAHDYVQ"/>
<dbReference type="HOGENOM" id="CLU_823830_0_0_1"/>
<evidence type="ECO:0000256" key="1">
    <source>
        <dbReference type="SAM" id="MobiDB-lite"/>
    </source>
</evidence>
<dbReference type="Proteomes" id="UP000016933">
    <property type="component" value="Unassembled WGS sequence"/>
</dbReference>
<dbReference type="OrthoDB" id="1044435at2759"/>
<organism evidence="2 3">
    <name type="scientific">Dothistroma septosporum (strain NZE10 / CBS 128990)</name>
    <name type="common">Red band needle blight fungus</name>
    <name type="synonym">Mycosphaerella pini</name>
    <dbReference type="NCBI Taxonomy" id="675120"/>
    <lineage>
        <taxon>Eukaryota</taxon>
        <taxon>Fungi</taxon>
        <taxon>Dikarya</taxon>
        <taxon>Ascomycota</taxon>
        <taxon>Pezizomycotina</taxon>
        <taxon>Dothideomycetes</taxon>
        <taxon>Dothideomycetidae</taxon>
        <taxon>Mycosphaerellales</taxon>
        <taxon>Mycosphaerellaceae</taxon>
        <taxon>Dothistroma</taxon>
    </lineage>
</organism>
<dbReference type="eggNOG" id="ENOG502RG5D">
    <property type="taxonomic scope" value="Eukaryota"/>
</dbReference>
<feature type="compositionally biased region" description="Polar residues" evidence="1">
    <location>
        <begin position="66"/>
        <end position="75"/>
    </location>
</feature>
<protein>
    <submittedName>
        <fullName evidence="2">Uncharacterized protein</fullName>
    </submittedName>
</protein>
<evidence type="ECO:0000313" key="3">
    <source>
        <dbReference type="Proteomes" id="UP000016933"/>
    </source>
</evidence>
<name>N1PW42_DOTSN</name>
<keyword evidence="3" id="KW-1185">Reference proteome</keyword>
<gene>
    <name evidence="2" type="ORF">DOTSEDRAFT_51059</name>
</gene>
<sequence>MHWRNNQPEESSIVRTLAKRAIRIRPLSDMSLATRFPKTTDILVSDLDGSGRAYNSRDCQELSNFRETSEINTGGDSDDSDDSVPSLHHVEMPHMVPGLASFGYHRVLRNRITEQMISDGASYDIIKYKPTLIHDVFMLPGSLANLLGKGSSEDLVKKMTPGLLAGFHRHVQPNTLRPCVLKSSKAHDYVQGIVVFGLGRESRGLLHKHYQPFAKRKTVEMVVEIAVPARGNSGALELKRRAVAVHAFLWRNKREHFEPERDGETWNLGDYLAGNLGPSQTLLRVEPSMKGDEDNDGYIGRDVLEYEVEQEQRETVYGGAGSLQYDRAATFTGW</sequence>
<accession>N1PW42</accession>
<evidence type="ECO:0000313" key="2">
    <source>
        <dbReference type="EMBL" id="EME47716.1"/>
    </source>
</evidence>